<keyword evidence="6 7" id="KW-0472">Membrane</keyword>
<dbReference type="Pfam" id="PF02133">
    <property type="entry name" value="Transp_cyt_pur"/>
    <property type="match status" value="1"/>
</dbReference>
<evidence type="ECO:0000256" key="3">
    <source>
        <dbReference type="ARBA" id="ARBA00022448"/>
    </source>
</evidence>
<feature type="transmembrane region" description="Helical" evidence="8">
    <location>
        <begin position="121"/>
        <end position="145"/>
    </location>
</feature>
<feature type="transmembrane region" description="Helical" evidence="8">
    <location>
        <begin position="44"/>
        <end position="68"/>
    </location>
</feature>
<keyword evidence="3 7" id="KW-0813">Transport</keyword>
<dbReference type="Gene3D" id="1.10.4160.10">
    <property type="entry name" value="Hydantoin permease"/>
    <property type="match status" value="1"/>
</dbReference>
<feature type="transmembrane region" description="Helical" evidence="8">
    <location>
        <begin position="304"/>
        <end position="322"/>
    </location>
</feature>
<gene>
    <name evidence="9" type="ORF">dnm_068250</name>
</gene>
<evidence type="ECO:0000313" key="9">
    <source>
        <dbReference type="EMBL" id="QTA90764.1"/>
    </source>
</evidence>
<reference evidence="9" key="1">
    <citation type="journal article" date="2021" name="Microb. Physiol.">
        <title>Proteogenomic Insights into the Physiology of Marine, Sulfate-Reducing, Filamentous Desulfonema limicola and Desulfonema magnum.</title>
        <authorList>
            <person name="Schnaars V."/>
            <person name="Wohlbrand L."/>
            <person name="Scheve S."/>
            <person name="Hinrichs C."/>
            <person name="Reinhardt R."/>
            <person name="Rabus R."/>
        </authorList>
    </citation>
    <scope>NUCLEOTIDE SEQUENCE</scope>
    <source>
        <strain evidence="9">4be13</strain>
    </source>
</reference>
<dbReference type="PANTHER" id="PTHR30569">
    <property type="entry name" value="CYTOSINE TRANSPORTER CODB"/>
    <property type="match status" value="1"/>
</dbReference>
<dbReference type="NCBIfam" id="TIGR02358">
    <property type="entry name" value="thia_cytX"/>
    <property type="match status" value="1"/>
</dbReference>
<feature type="transmembrane region" description="Helical" evidence="8">
    <location>
        <begin position="20"/>
        <end position="38"/>
    </location>
</feature>
<evidence type="ECO:0000256" key="4">
    <source>
        <dbReference type="ARBA" id="ARBA00022692"/>
    </source>
</evidence>
<dbReference type="GO" id="GO:0015209">
    <property type="term" value="F:cytosine transmembrane transporter activity"/>
    <property type="evidence" value="ECO:0007669"/>
    <property type="project" value="InterPro"/>
</dbReference>
<accession>A0A975GRA0</accession>
<organism evidence="9 10">
    <name type="scientific">Desulfonema magnum</name>
    <dbReference type="NCBI Taxonomy" id="45655"/>
    <lineage>
        <taxon>Bacteria</taxon>
        <taxon>Pseudomonadati</taxon>
        <taxon>Thermodesulfobacteriota</taxon>
        <taxon>Desulfobacteria</taxon>
        <taxon>Desulfobacterales</taxon>
        <taxon>Desulfococcaceae</taxon>
        <taxon>Desulfonema</taxon>
    </lineage>
</organism>
<keyword evidence="5 8" id="KW-1133">Transmembrane helix</keyword>
<dbReference type="InterPro" id="IPR012732">
    <property type="entry name" value="Thia_CytX"/>
</dbReference>
<dbReference type="PIRSF" id="PIRSF002744">
    <property type="entry name" value="Pur-cyt_permease"/>
    <property type="match status" value="1"/>
</dbReference>
<dbReference type="AlphaFoldDB" id="A0A975GRA0"/>
<feature type="transmembrane region" description="Helical" evidence="8">
    <location>
        <begin position="396"/>
        <end position="415"/>
    </location>
</feature>
<feature type="transmembrane region" description="Helical" evidence="8">
    <location>
        <begin position="189"/>
        <end position="210"/>
    </location>
</feature>
<dbReference type="EMBL" id="CP061800">
    <property type="protein sequence ID" value="QTA90764.1"/>
    <property type="molecule type" value="Genomic_DNA"/>
</dbReference>
<dbReference type="PANTHER" id="PTHR30569:SF0">
    <property type="entry name" value="CYTOSINE PERMEASE"/>
    <property type="match status" value="1"/>
</dbReference>
<evidence type="ECO:0000256" key="6">
    <source>
        <dbReference type="ARBA" id="ARBA00023136"/>
    </source>
</evidence>
<keyword evidence="10" id="KW-1185">Reference proteome</keyword>
<feature type="transmembrane region" description="Helical" evidence="8">
    <location>
        <begin position="368"/>
        <end position="390"/>
    </location>
</feature>
<evidence type="ECO:0000313" key="10">
    <source>
        <dbReference type="Proteomes" id="UP000663722"/>
    </source>
</evidence>
<comment type="similarity">
    <text evidence="2 7">Belongs to the purine-cytosine permease (2.A.39) family.</text>
</comment>
<dbReference type="GO" id="GO:0005886">
    <property type="term" value="C:plasma membrane"/>
    <property type="evidence" value="ECO:0007669"/>
    <property type="project" value="TreeGrafter"/>
</dbReference>
<evidence type="ECO:0000256" key="5">
    <source>
        <dbReference type="ARBA" id="ARBA00022989"/>
    </source>
</evidence>
<protein>
    <submittedName>
        <fullName evidence="9">Hydroxymethylpyrimidine transporter, CytX-like</fullName>
    </submittedName>
</protein>
<keyword evidence="4 8" id="KW-0812">Transmembrane</keyword>
<dbReference type="CDD" id="cd11484">
    <property type="entry name" value="SLC-NCS1sbd_CobB-like"/>
    <property type="match status" value="1"/>
</dbReference>
<proteinExistence type="inferred from homology"/>
<feature type="transmembrane region" description="Helical" evidence="8">
    <location>
        <begin position="89"/>
        <end position="109"/>
    </location>
</feature>
<dbReference type="InterPro" id="IPR030191">
    <property type="entry name" value="CodB"/>
</dbReference>
<name>A0A975GRA0_9BACT</name>
<evidence type="ECO:0000256" key="2">
    <source>
        <dbReference type="ARBA" id="ARBA00008974"/>
    </source>
</evidence>
<feature type="transmembrane region" description="Helical" evidence="8">
    <location>
        <begin position="222"/>
        <end position="244"/>
    </location>
</feature>
<dbReference type="RefSeq" id="WP_207678811.1">
    <property type="nucleotide sequence ID" value="NZ_CP061800.1"/>
</dbReference>
<feature type="transmembrane region" description="Helical" evidence="8">
    <location>
        <begin position="328"/>
        <end position="348"/>
    </location>
</feature>
<evidence type="ECO:0000256" key="7">
    <source>
        <dbReference type="PIRNR" id="PIRNR002744"/>
    </source>
</evidence>
<evidence type="ECO:0000256" key="1">
    <source>
        <dbReference type="ARBA" id="ARBA00004141"/>
    </source>
</evidence>
<dbReference type="Proteomes" id="UP000663722">
    <property type="component" value="Chromosome"/>
</dbReference>
<feature type="transmembrane region" description="Helical" evidence="8">
    <location>
        <begin position="157"/>
        <end position="177"/>
    </location>
</feature>
<dbReference type="KEGG" id="dmm:dnm_068250"/>
<comment type="subcellular location">
    <subcellularLocation>
        <location evidence="1">Membrane</location>
        <topology evidence="1">Multi-pass membrane protein</topology>
    </subcellularLocation>
</comment>
<feature type="transmembrane region" description="Helical" evidence="8">
    <location>
        <begin position="264"/>
        <end position="283"/>
    </location>
</feature>
<dbReference type="InterPro" id="IPR001248">
    <property type="entry name" value="Pur-cyt_permease"/>
</dbReference>
<evidence type="ECO:0000256" key="8">
    <source>
        <dbReference type="SAM" id="Phobius"/>
    </source>
</evidence>
<sequence length="428" mass="47082">MDIRPTHASERNLGGMDYFLLWAGVAISLAEIWAGGFLAPMGFWMGVLAIILGHIIGNTFMALGGVIGSDHGIMSMVSVRPSFGIRGSNLAAVLNIIQLVGWASIMLIIGGRAGAVLGQPVGGILGMSQFWIIIIGLGTLLWALWTGKSVWKIMQTIAVIALLLVIAMMTWVSFGEFGTGVLAVKPTEMHFMTGLDLVIAMPISWLPLVADYSRFSRKTRPAFWNTWWGYFIVSCWMYVLGLMATLMTGETDPGMLILEMMGKIGFAVPALIMVVFSTITSDFPDVYSATCSVMNISQKIGAKAFMWIVGILSIFVALVFPIDQYENFLLFIGAMFVPLFGVVLTDYFAIRKRRLNTEEIYKTGGEYWYFKGFNITAVIAWAIGFITFELITIMEYPVGGSLPSMFVSGALYFLFMQSGKKEKMSGAR</sequence>
<dbReference type="InterPro" id="IPR026030">
    <property type="entry name" value="Pur-cyt_permease_Fcy2/21/22"/>
</dbReference>